<keyword evidence="4 7" id="KW-0413">Isomerase</keyword>
<dbReference type="PANTHER" id="PTHR48073">
    <property type="entry name" value="O-SUCCINYLBENZOATE SYNTHASE-RELATED"/>
    <property type="match status" value="1"/>
</dbReference>
<feature type="binding site" evidence="6">
    <location>
        <position position="227"/>
    </location>
    <ligand>
        <name>Mg(2+)</name>
        <dbReference type="ChEBI" id="CHEBI:18420"/>
    </ligand>
</feature>
<dbReference type="Gene3D" id="3.20.20.120">
    <property type="entry name" value="Enolase-like C-terminal domain"/>
    <property type="match status" value="1"/>
</dbReference>
<evidence type="ECO:0000259" key="8">
    <source>
        <dbReference type="SMART" id="SM00922"/>
    </source>
</evidence>
<dbReference type="SUPFAM" id="SSF51604">
    <property type="entry name" value="Enolase C-terminal domain-like"/>
    <property type="match status" value="1"/>
</dbReference>
<dbReference type="GO" id="GO:0000287">
    <property type="term" value="F:magnesium ion binding"/>
    <property type="evidence" value="ECO:0007669"/>
    <property type="project" value="UniProtKB-ARBA"/>
</dbReference>
<dbReference type="SMART" id="SM00922">
    <property type="entry name" value="MR_MLE"/>
    <property type="match status" value="1"/>
</dbReference>
<dbReference type="InterPro" id="IPR036849">
    <property type="entry name" value="Enolase-like_C_sf"/>
</dbReference>
<evidence type="ECO:0000256" key="6">
    <source>
        <dbReference type="PIRSR" id="PIRSR634603-3"/>
    </source>
</evidence>
<feature type="active site" description="Proton acceptor; specific for (R)-substrate epimerization" evidence="5">
    <location>
        <position position="151"/>
    </location>
</feature>
<reference evidence="9 10" key="1">
    <citation type="submission" date="2019-12" db="EMBL/GenBank/DDBJ databases">
        <authorList>
            <person name="Huq M.A."/>
        </authorList>
    </citation>
    <scope>NUCLEOTIDE SEQUENCE [LARGE SCALE GENOMIC DNA]</scope>
    <source>
        <strain evidence="9 10">MAH-20</strain>
    </source>
</reference>
<name>A0A6I4J431_9SPHN</name>
<feature type="domain" description="Mandelate racemase/muconate lactonizing enzyme C-terminal" evidence="8">
    <location>
        <begin position="132"/>
        <end position="225"/>
    </location>
</feature>
<dbReference type="InterPro" id="IPR013342">
    <property type="entry name" value="Mandelate_racemase_C"/>
</dbReference>
<organism evidence="9 10">
    <name type="scientific">Sphingomonas horti</name>
    <dbReference type="NCBI Taxonomy" id="2682842"/>
    <lineage>
        <taxon>Bacteria</taxon>
        <taxon>Pseudomonadati</taxon>
        <taxon>Pseudomonadota</taxon>
        <taxon>Alphaproteobacteria</taxon>
        <taxon>Sphingomonadales</taxon>
        <taxon>Sphingomonadaceae</taxon>
        <taxon>Sphingomonas</taxon>
    </lineage>
</organism>
<dbReference type="InterPro" id="IPR029017">
    <property type="entry name" value="Enolase-like_N"/>
</dbReference>
<comment type="similarity">
    <text evidence="1 7">Belongs to the mandelate racemase/muconate lactonizing enzyme family.</text>
</comment>
<dbReference type="InterPro" id="IPR034603">
    <property type="entry name" value="Dipeptide_epimerase"/>
</dbReference>
<dbReference type="Proteomes" id="UP000441389">
    <property type="component" value="Unassembled WGS sequence"/>
</dbReference>
<sequence length="330" mass="35531">MNRFRLDVSIHALPFKAPLRIAGRVFEGIPAIRVTLRDGAFVGRGEAAGVFFTGDDVPHMIGEIDHFRPDIEGGITREGLRSLMPAGGARNAVDAALWELESLRTGDPVWRLAGLEAPRPLVTTFTLGADDPAQVERALSVLAEARAVKLKLDGDLLADAERIRLVRRMRPDIWFMVDANQGYESGDLDVLMNVLVDTAVALLEQPLPRGAEHELEGFRSPIPIAADESLLAIDELSGIVGRFQIANIKLDKCGGLTEALDMERHARQLGLGVMVGNMAGSSLAAAPAFLLGQRCDVVDLDGPSFLESDLTEKVNYAGGLIACPHGLWGS</sequence>
<feature type="active site" description="Proton acceptor; specific for (S)-substrate epimerization" evidence="5">
    <location>
        <position position="249"/>
    </location>
</feature>
<dbReference type="PROSITE" id="PS00909">
    <property type="entry name" value="MR_MLE_2"/>
    <property type="match status" value="1"/>
</dbReference>
<dbReference type="Pfam" id="PF13378">
    <property type="entry name" value="MR_MLE_C"/>
    <property type="match status" value="1"/>
</dbReference>
<evidence type="ECO:0000256" key="5">
    <source>
        <dbReference type="PIRSR" id="PIRSR634603-1"/>
    </source>
</evidence>
<dbReference type="GO" id="GO:0016855">
    <property type="term" value="F:racemase and epimerase activity, acting on amino acids and derivatives"/>
    <property type="evidence" value="ECO:0007669"/>
    <property type="project" value="UniProtKB-UniRule"/>
</dbReference>
<dbReference type="RefSeq" id="WP_157028482.1">
    <property type="nucleotide sequence ID" value="NZ_WQMS01000022.1"/>
</dbReference>
<dbReference type="EC" id="5.1.1.-" evidence="7"/>
<keyword evidence="10" id="KW-1185">Reference proteome</keyword>
<dbReference type="AlphaFoldDB" id="A0A6I4J431"/>
<evidence type="ECO:0000256" key="7">
    <source>
        <dbReference type="RuleBase" id="RU366006"/>
    </source>
</evidence>
<protein>
    <recommendedName>
        <fullName evidence="7">Dipeptide epimerase</fullName>
        <ecNumber evidence="7">5.1.1.-</ecNumber>
    </recommendedName>
</protein>
<keyword evidence="3 6" id="KW-0460">Magnesium</keyword>
<accession>A0A6I4J431</accession>
<evidence type="ECO:0000256" key="4">
    <source>
        <dbReference type="ARBA" id="ARBA00023235"/>
    </source>
</evidence>
<gene>
    <name evidence="9" type="ORF">GON01_16440</name>
</gene>
<comment type="caution">
    <text evidence="9">The sequence shown here is derived from an EMBL/GenBank/DDBJ whole genome shotgun (WGS) entry which is preliminary data.</text>
</comment>
<evidence type="ECO:0000313" key="10">
    <source>
        <dbReference type="Proteomes" id="UP000441389"/>
    </source>
</evidence>
<evidence type="ECO:0000256" key="3">
    <source>
        <dbReference type="ARBA" id="ARBA00022842"/>
    </source>
</evidence>
<dbReference type="EMBL" id="WQMS01000022">
    <property type="protein sequence ID" value="MVO79522.1"/>
    <property type="molecule type" value="Genomic_DNA"/>
</dbReference>
<dbReference type="Gene3D" id="3.30.390.10">
    <property type="entry name" value="Enolase-like, N-terminal domain"/>
    <property type="match status" value="1"/>
</dbReference>
<evidence type="ECO:0000256" key="2">
    <source>
        <dbReference type="ARBA" id="ARBA00022723"/>
    </source>
</evidence>
<feature type="binding site" evidence="6">
    <location>
        <position position="204"/>
    </location>
    <ligand>
        <name>Mg(2+)</name>
        <dbReference type="ChEBI" id="CHEBI:18420"/>
    </ligand>
</feature>
<dbReference type="CDD" id="cd03319">
    <property type="entry name" value="L-Ala-DL-Glu_epimerase"/>
    <property type="match status" value="1"/>
</dbReference>
<comment type="cofactor">
    <cofactor evidence="6 7">
        <name>Mg(2+)</name>
        <dbReference type="ChEBI" id="CHEBI:18420"/>
    </cofactor>
    <text evidence="6 7">Binds 1 Mg(2+) ion per subunit.</text>
</comment>
<dbReference type="GO" id="GO:0009063">
    <property type="term" value="P:amino acid catabolic process"/>
    <property type="evidence" value="ECO:0007669"/>
    <property type="project" value="InterPro"/>
</dbReference>
<dbReference type="InterPro" id="IPR018110">
    <property type="entry name" value="Mandel_Rmase/mucon_lact_enz_CS"/>
</dbReference>
<evidence type="ECO:0000313" key="9">
    <source>
        <dbReference type="EMBL" id="MVO79522.1"/>
    </source>
</evidence>
<feature type="binding site" evidence="6">
    <location>
        <position position="178"/>
    </location>
    <ligand>
        <name>Mg(2+)</name>
        <dbReference type="ChEBI" id="CHEBI:18420"/>
    </ligand>
</feature>
<dbReference type="SUPFAM" id="SSF54826">
    <property type="entry name" value="Enolase N-terminal domain-like"/>
    <property type="match status" value="1"/>
</dbReference>
<dbReference type="PANTHER" id="PTHR48073:SF2">
    <property type="entry name" value="O-SUCCINYLBENZOATE SYNTHASE"/>
    <property type="match status" value="1"/>
</dbReference>
<evidence type="ECO:0000256" key="1">
    <source>
        <dbReference type="ARBA" id="ARBA00008031"/>
    </source>
</evidence>
<keyword evidence="2 6" id="KW-0479">Metal-binding</keyword>
<dbReference type="InterPro" id="IPR029065">
    <property type="entry name" value="Enolase_C-like"/>
</dbReference>
<proteinExistence type="inferred from homology"/>